<keyword evidence="4" id="KW-1185">Reference proteome</keyword>
<dbReference type="OrthoDB" id="2865258at2759"/>
<dbReference type="Pfam" id="PF12689">
    <property type="entry name" value="Acid_PPase"/>
    <property type="match status" value="1"/>
</dbReference>
<reference evidence="3 4" key="1">
    <citation type="submission" date="2016-02" db="EMBL/GenBank/DDBJ databases">
        <title>Genome analysis of coral dinoflagellate symbionts highlights evolutionary adaptations to a symbiotic lifestyle.</title>
        <authorList>
            <person name="Aranda M."/>
            <person name="Li Y."/>
            <person name="Liew Y.J."/>
            <person name="Baumgarten S."/>
            <person name="Simakov O."/>
            <person name="Wilson M."/>
            <person name="Piel J."/>
            <person name="Ashoor H."/>
            <person name="Bougouffa S."/>
            <person name="Bajic V.B."/>
            <person name="Ryu T."/>
            <person name="Ravasi T."/>
            <person name="Bayer T."/>
            <person name="Micklem G."/>
            <person name="Kim H."/>
            <person name="Bhak J."/>
            <person name="Lajeunesse T.C."/>
            <person name="Voolstra C.R."/>
        </authorList>
    </citation>
    <scope>NUCLEOTIDE SEQUENCE [LARGE SCALE GENOMIC DNA]</scope>
    <source>
        <strain evidence="3 4">CCMP2467</strain>
    </source>
</reference>
<dbReference type="GO" id="GO:0003993">
    <property type="term" value="F:acid phosphatase activity"/>
    <property type="evidence" value="ECO:0007669"/>
    <property type="project" value="TreeGrafter"/>
</dbReference>
<evidence type="ECO:0000256" key="1">
    <source>
        <dbReference type="SAM" id="Coils"/>
    </source>
</evidence>
<name>A0A1Q9F688_SYMMI</name>
<proteinExistence type="predicted"/>
<dbReference type="PANTHER" id="PTHR17901">
    <property type="entry name" value="MAGNESIUM-DEPENDENT PHOSPHATASE 1 MDP1"/>
    <property type="match status" value="1"/>
</dbReference>
<dbReference type="EMBL" id="LSRX01000006">
    <property type="protein sequence ID" value="OLQ15177.1"/>
    <property type="molecule type" value="Genomic_DNA"/>
</dbReference>
<dbReference type="Gene3D" id="2.130.10.30">
    <property type="entry name" value="Regulator of chromosome condensation 1/beta-lactamase-inhibitor protein II"/>
    <property type="match status" value="1"/>
</dbReference>
<accession>A0A1Q9F688</accession>
<feature type="region of interest" description="Disordered" evidence="2">
    <location>
        <begin position="322"/>
        <end position="370"/>
    </location>
</feature>
<sequence length="873" mass="90972">MSITVDVALLSGKTATVKAGLDEEVGALQRRAQIAHGVGRGRLVGSSGSVLDASAPIKHAKLENGDVLMLQIHTIQVQACHFAFAAILGDGSVVTCSAVQDQLKNVQQIQASLGGFAAILGDGSVVTWGSADYGGDSSYVQDQLKNVQQIQASRGAFAAILGDGSVVTWGREGGDSSAVQDQLKNVQQIQASRGAFAAILGDGSVVTWGRPDFGGDSSSVQDQLKNVQQIQATAHAFAAILGDGSVVTWGSPGFGGDSISVQDQLSPDFDLVHGEPAKSAAASPTAGGGDNASKPRSSVASTASGPVSAPAMQAVMGAGDMATVGKSEGDGAAEEAASTVAVEKTSNERAAEQGTAAEGGAGAKEAAEEAAAEKAAAEKVAAEKAAAEKAAAHKAAEEKAAAEKAAAEKAAKAAVEQAAADKAAADKVAAERAAAEKAAAEKAAAEKAAADKVLAQKLAQEQAQKTAQQASAAALAAAKAQAAAEAELRNGRQEVTRLKNDIERALHSATTERERLAQLKWRREQALSGVEKLSAQIGHPDMADSEEVLKAQAEVRKAAEAAEKLRADLNQKKNNLSAMMLIRKKLKKKVEDVQDQSQLQGPEVCCFLRTVGRSSHVVVSKKPLHAAEASGWWCATWQDQTLWPFDAALPRFGLPHRRGPDGVHCQGAPANPFSEAVEIVRQLKLQSTEECPWRLAVASANSQDKVCTSLLNHLGLLKERDSYGGIDPKLLVIHPGSKTVHFNEIAQRTGIEFREMLFFDDRAMNVRVAQKLGISAYQVSSLEGLTYKAFAAGLQTWRSERRSSSALSSWLQPQPKNLPRADVAAAATAPPPPLVVDLIDDTVEAESPPELAKPSGSGGDLAAVTVPTIDLRE</sequence>
<dbReference type="PANTHER" id="PTHR17901:SF14">
    <property type="entry name" value="MAGNESIUM-DEPENDENT PHOSPHATASE 1"/>
    <property type="match status" value="1"/>
</dbReference>
<protein>
    <submittedName>
        <fullName evidence="3">Sperm acrosomal protein FSA-ACR.1</fullName>
    </submittedName>
</protein>
<dbReference type="InterPro" id="IPR009091">
    <property type="entry name" value="RCC1/BLIP-II"/>
</dbReference>
<feature type="region of interest" description="Disordered" evidence="2">
    <location>
        <begin position="835"/>
        <end position="873"/>
    </location>
</feature>
<comment type="caution">
    <text evidence="3">The sequence shown here is derived from an EMBL/GenBank/DDBJ whole genome shotgun (WGS) entry which is preliminary data.</text>
</comment>
<dbReference type="InterPro" id="IPR023214">
    <property type="entry name" value="HAD_sf"/>
</dbReference>
<feature type="compositionally biased region" description="Low complexity" evidence="2">
    <location>
        <begin position="334"/>
        <end position="343"/>
    </location>
</feature>
<gene>
    <name evidence="3" type="ORF">AK812_SmicGene617</name>
</gene>
<dbReference type="InterPro" id="IPR010036">
    <property type="entry name" value="MDP_1_eu_arc"/>
</dbReference>
<evidence type="ECO:0000313" key="4">
    <source>
        <dbReference type="Proteomes" id="UP000186817"/>
    </source>
</evidence>
<evidence type="ECO:0000256" key="2">
    <source>
        <dbReference type="SAM" id="MobiDB-lite"/>
    </source>
</evidence>
<evidence type="ECO:0000313" key="3">
    <source>
        <dbReference type="EMBL" id="OLQ15177.1"/>
    </source>
</evidence>
<feature type="region of interest" description="Disordered" evidence="2">
    <location>
        <begin position="269"/>
        <end position="306"/>
    </location>
</feature>
<dbReference type="InterPro" id="IPR036412">
    <property type="entry name" value="HAD-like_sf"/>
</dbReference>
<keyword evidence="1" id="KW-0175">Coiled coil</keyword>
<feature type="coiled-coil region" evidence="1">
    <location>
        <begin position="481"/>
        <end position="519"/>
    </location>
</feature>
<dbReference type="Proteomes" id="UP000186817">
    <property type="component" value="Unassembled WGS sequence"/>
</dbReference>
<dbReference type="Gene3D" id="3.40.50.1000">
    <property type="entry name" value="HAD superfamily/HAD-like"/>
    <property type="match status" value="1"/>
</dbReference>
<organism evidence="3 4">
    <name type="scientific">Symbiodinium microadriaticum</name>
    <name type="common">Dinoflagellate</name>
    <name type="synonym">Zooxanthella microadriatica</name>
    <dbReference type="NCBI Taxonomy" id="2951"/>
    <lineage>
        <taxon>Eukaryota</taxon>
        <taxon>Sar</taxon>
        <taxon>Alveolata</taxon>
        <taxon>Dinophyceae</taxon>
        <taxon>Suessiales</taxon>
        <taxon>Symbiodiniaceae</taxon>
        <taxon>Symbiodinium</taxon>
    </lineage>
</organism>
<dbReference type="SUPFAM" id="SSF50985">
    <property type="entry name" value="RCC1/BLIP-II"/>
    <property type="match status" value="1"/>
</dbReference>
<dbReference type="SUPFAM" id="SSF56784">
    <property type="entry name" value="HAD-like"/>
    <property type="match status" value="1"/>
</dbReference>
<feature type="compositionally biased region" description="Polar residues" evidence="2">
    <location>
        <begin position="294"/>
        <end position="305"/>
    </location>
</feature>
<dbReference type="AlphaFoldDB" id="A0A1Q9F688"/>
<feature type="coiled-coil region" evidence="1">
    <location>
        <begin position="548"/>
        <end position="596"/>
    </location>
</feature>